<keyword evidence="2 6" id="KW-0819">tRNA processing</keyword>
<organism evidence="8 9">
    <name type="scientific">Rhodospirillum rubrum (strain ATCC 11170 / ATH 1.1.1 / DSM 467 / LMG 4362 / NCIMB 8255 / S1)</name>
    <dbReference type="NCBI Taxonomy" id="269796"/>
    <lineage>
        <taxon>Bacteria</taxon>
        <taxon>Pseudomonadati</taxon>
        <taxon>Pseudomonadota</taxon>
        <taxon>Alphaproteobacteria</taxon>
        <taxon>Rhodospirillales</taxon>
        <taxon>Rhodospirillaceae</taxon>
        <taxon>Rhodospirillum</taxon>
    </lineage>
</organism>
<dbReference type="KEGG" id="rru:Rru_A1097"/>
<comment type="subcellular location">
    <subcellularLocation>
        <location evidence="6">Cytoplasm</location>
    </subcellularLocation>
</comment>
<protein>
    <recommendedName>
        <fullName evidence="6">tRNA(Ile)-lysidine synthase</fullName>
        <ecNumber evidence="6">6.3.4.19</ecNumber>
    </recommendedName>
    <alternativeName>
        <fullName evidence="6">tRNA(Ile)-2-lysyl-cytidine synthase</fullName>
    </alternativeName>
    <alternativeName>
        <fullName evidence="6">tRNA(Ile)-lysidine synthetase</fullName>
    </alternativeName>
</protein>
<name>Q2RVE7_RHORT</name>
<accession>Q2RVE7</accession>
<dbReference type="PANTHER" id="PTHR43033">
    <property type="entry name" value="TRNA(ILE)-LYSIDINE SYNTHASE-RELATED"/>
    <property type="match status" value="1"/>
</dbReference>
<evidence type="ECO:0000259" key="7">
    <source>
        <dbReference type="Pfam" id="PF01171"/>
    </source>
</evidence>
<keyword evidence="1 6" id="KW-0436">Ligase</keyword>
<comment type="similarity">
    <text evidence="6">Belongs to the tRNA(Ile)-lysidine synthase family.</text>
</comment>
<gene>
    <name evidence="6" type="primary">tilS</name>
    <name evidence="8" type="ordered locus">Rru_A1097</name>
</gene>
<dbReference type="GO" id="GO:0005524">
    <property type="term" value="F:ATP binding"/>
    <property type="evidence" value="ECO:0007669"/>
    <property type="project" value="UniProtKB-UniRule"/>
</dbReference>
<dbReference type="PANTHER" id="PTHR43033:SF1">
    <property type="entry name" value="TRNA(ILE)-LYSIDINE SYNTHASE-RELATED"/>
    <property type="match status" value="1"/>
</dbReference>
<evidence type="ECO:0000256" key="3">
    <source>
        <dbReference type="ARBA" id="ARBA00022741"/>
    </source>
</evidence>
<dbReference type="NCBIfam" id="TIGR02432">
    <property type="entry name" value="lysidine_TilS_N"/>
    <property type="match status" value="1"/>
</dbReference>
<feature type="domain" description="tRNA(Ile)-lysidine/2-thiocytidine synthase N-terminal" evidence="7">
    <location>
        <begin position="34"/>
        <end position="212"/>
    </location>
</feature>
<dbReference type="EC" id="6.3.4.19" evidence="6"/>
<evidence type="ECO:0000256" key="5">
    <source>
        <dbReference type="ARBA" id="ARBA00048539"/>
    </source>
</evidence>
<sequence>MAPRGLVDANGVIDAEAFAARMAALGPFEPEPAIAVGVSGGVDSLTLLAFAARWAAERGGRCTAVCFDHGLRAASAGEARLVETTARSLGAEAVVLRWAGPPPSSGVQEAARRARLDGLLGWCAGAGVLHLLLAHHRDDQAETVLQRLGRGSGADGLAAMAALSSRGEARILRPFLEVPRAAIEASARRIGLVWAEDPSNHDPHYDRARLRAAAAPLDQAGLSAKALAASAARLGDDRAFWARHLSALLAGATRACGEGWLVLDRDALAASDPWAAARALAWAAGAIAGSERAADPRPIAALLATPPAPGQVHALAGCLWQSKPRGALVLCRECRGLDRRRWAVPPGESLLWDGRWLCRAGRGGLAVSALGAAGWQKLAPALAGDRQGLPPPIALPALPIFYGESAEERADVFAVPSLGLWGYGYNPGSAFRGEMPFSVDITYHPFLPLVPLGLRVGAGGGL</sequence>
<evidence type="ECO:0000256" key="6">
    <source>
        <dbReference type="HAMAP-Rule" id="MF_01161"/>
    </source>
</evidence>
<dbReference type="InterPro" id="IPR011063">
    <property type="entry name" value="TilS/TtcA_N"/>
</dbReference>
<feature type="binding site" evidence="6">
    <location>
        <begin position="39"/>
        <end position="44"/>
    </location>
    <ligand>
        <name>ATP</name>
        <dbReference type="ChEBI" id="CHEBI:30616"/>
    </ligand>
</feature>
<evidence type="ECO:0000313" key="8">
    <source>
        <dbReference type="EMBL" id="ABC21898.1"/>
    </source>
</evidence>
<dbReference type="Proteomes" id="UP000001929">
    <property type="component" value="Chromosome"/>
</dbReference>
<keyword evidence="6" id="KW-0963">Cytoplasm</keyword>
<dbReference type="PATRIC" id="fig|269796.9.peg.1155"/>
<dbReference type="Pfam" id="PF01171">
    <property type="entry name" value="ATP_bind_3"/>
    <property type="match status" value="1"/>
</dbReference>
<dbReference type="SUPFAM" id="SSF52402">
    <property type="entry name" value="Adenine nucleotide alpha hydrolases-like"/>
    <property type="match status" value="1"/>
</dbReference>
<proteinExistence type="inferred from homology"/>
<dbReference type="STRING" id="269796.Rru_A1097"/>
<evidence type="ECO:0000256" key="4">
    <source>
        <dbReference type="ARBA" id="ARBA00022840"/>
    </source>
</evidence>
<comment type="function">
    <text evidence="6">Ligates lysine onto the cytidine present at position 34 of the AUA codon-specific tRNA(Ile) that contains the anticodon CAU, in an ATP-dependent manner. Cytidine is converted to lysidine, thus changing the amino acid specificity of the tRNA from methionine to isoleucine.</text>
</comment>
<dbReference type="EnsemblBacteria" id="ABC21898">
    <property type="protein sequence ID" value="ABC21898"/>
    <property type="gene ID" value="Rru_A1097"/>
</dbReference>
<reference evidence="8 9" key="1">
    <citation type="journal article" date="2011" name="Stand. Genomic Sci.">
        <title>Complete genome sequence of Rhodospirillum rubrum type strain (S1).</title>
        <authorList>
            <person name="Munk A.C."/>
            <person name="Copeland A."/>
            <person name="Lucas S."/>
            <person name="Lapidus A."/>
            <person name="Del Rio T.G."/>
            <person name="Barry K."/>
            <person name="Detter J.C."/>
            <person name="Hammon N."/>
            <person name="Israni S."/>
            <person name="Pitluck S."/>
            <person name="Brettin T."/>
            <person name="Bruce D."/>
            <person name="Han C."/>
            <person name="Tapia R."/>
            <person name="Gilna P."/>
            <person name="Schmutz J."/>
            <person name="Larimer F."/>
            <person name="Land M."/>
            <person name="Kyrpides N.C."/>
            <person name="Mavromatis K."/>
            <person name="Richardson P."/>
            <person name="Rohde M."/>
            <person name="Goker M."/>
            <person name="Klenk H.P."/>
            <person name="Zhang Y."/>
            <person name="Roberts G.P."/>
            <person name="Reslewic S."/>
            <person name="Schwartz D.C."/>
        </authorList>
    </citation>
    <scope>NUCLEOTIDE SEQUENCE [LARGE SCALE GENOMIC DNA]</scope>
    <source>
        <strain evidence="9">ATCC 11170 / ATH 1.1.1 / DSM 467 / LMG 4362 / NCIMB 8255 / S1</strain>
    </source>
</reference>
<dbReference type="AlphaFoldDB" id="Q2RVE7"/>
<keyword evidence="4 6" id="KW-0067">ATP-binding</keyword>
<comment type="domain">
    <text evidence="6">The N-terminal region contains the highly conserved SGGXDS motif, predicted to be a P-loop motif involved in ATP binding.</text>
</comment>
<dbReference type="InterPro" id="IPR012094">
    <property type="entry name" value="tRNA_Ile_lys_synt"/>
</dbReference>
<dbReference type="eggNOG" id="COG0037">
    <property type="taxonomic scope" value="Bacteria"/>
</dbReference>
<comment type="catalytic activity">
    <reaction evidence="5 6">
        <text>cytidine(34) in tRNA(Ile2) + L-lysine + ATP = lysidine(34) in tRNA(Ile2) + AMP + diphosphate + H(+)</text>
        <dbReference type="Rhea" id="RHEA:43744"/>
        <dbReference type="Rhea" id="RHEA-COMP:10625"/>
        <dbReference type="Rhea" id="RHEA-COMP:10670"/>
        <dbReference type="ChEBI" id="CHEBI:15378"/>
        <dbReference type="ChEBI" id="CHEBI:30616"/>
        <dbReference type="ChEBI" id="CHEBI:32551"/>
        <dbReference type="ChEBI" id="CHEBI:33019"/>
        <dbReference type="ChEBI" id="CHEBI:82748"/>
        <dbReference type="ChEBI" id="CHEBI:83665"/>
        <dbReference type="ChEBI" id="CHEBI:456215"/>
        <dbReference type="EC" id="6.3.4.19"/>
    </reaction>
</comment>
<evidence type="ECO:0000313" key="9">
    <source>
        <dbReference type="Proteomes" id="UP000001929"/>
    </source>
</evidence>
<dbReference type="CDD" id="cd01992">
    <property type="entry name" value="TilS_N"/>
    <property type="match status" value="1"/>
</dbReference>
<dbReference type="GO" id="GO:0006400">
    <property type="term" value="P:tRNA modification"/>
    <property type="evidence" value="ECO:0007669"/>
    <property type="project" value="UniProtKB-UniRule"/>
</dbReference>
<dbReference type="HAMAP" id="MF_01161">
    <property type="entry name" value="tRNA_Ile_lys_synt"/>
    <property type="match status" value="1"/>
</dbReference>
<dbReference type="Gene3D" id="3.40.50.620">
    <property type="entry name" value="HUPs"/>
    <property type="match status" value="1"/>
</dbReference>
<dbReference type="HOGENOM" id="CLU_018869_3_2_5"/>
<dbReference type="InterPro" id="IPR012795">
    <property type="entry name" value="tRNA_Ile_lys_synt_N"/>
</dbReference>
<dbReference type="RefSeq" id="WP_011388852.1">
    <property type="nucleotide sequence ID" value="NC_007643.1"/>
</dbReference>
<evidence type="ECO:0000256" key="1">
    <source>
        <dbReference type="ARBA" id="ARBA00022598"/>
    </source>
</evidence>
<dbReference type="EMBL" id="CP000230">
    <property type="protein sequence ID" value="ABC21898.1"/>
    <property type="molecule type" value="Genomic_DNA"/>
</dbReference>
<evidence type="ECO:0000256" key="2">
    <source>
        <dbReference type="ARBA" id="ARBA00022694"/>
    </source>
</evidence>
<dbReference type="InterPro" id="IPR014729">
    <property type="entry name" value="Rossmann-like_a/b/a_fold"/>
</dbReference>
<dbReference type="GO" id="GO:0032267">
    <property type="term" value="F:tRNA(Ile)-lysidine synthase activity"/>
    <property type="evidence" value="ECO:0007669"/>
    <property type="project" value="UniProtKB-EC"/>
</dbReference>
<keyword evidence="9" id="KW-1185">Reference proteome</keyword>
<keyword evidence="3 6" id="KW-0547">Nucleotide-binding</keyword>
<dbReference type="GO" id="GO:0005737">
    <property type="term" value="C:cytoplasm"/>
    <property type="evidence" value="ECO:0007669"/>
    <property type="project" value="UniProtKB-SubCell"/>
</dbReference>